<proteinExistence type="predicted"/>
<evidence type="ECO:0000313" key="2">
    <source>
        <dbReference type="EMBL" id="SDO75610.1"/>
    </source>
</evidence>
<dbReference type="NCBIfam" id="TIGR03084">
    <property type="entry name" value="TIGR03084 family metal-binding protein"/>
    <property type="match status" value="1"/>
</dbReference>
<protein>
    <submittedName>
        <fullName evidence="2">TIGR03084 family protein</fullName>
    </submittedName>
</protein>
<dbReference type="Proteomes" id="UP000198741">
    <property type="component" value="Chromosome I"/>
</dbReference>
<dbReference type="InterPro" id="IPR017517">
    <property type="entry name" value="Maleyloyr_isom"/>
</dbReference>
<feature type="domain" description="Mycothiol-dependent maleylpyruvate isomerase metal-binding" evidence="1">
    <location>
        <begin position="15"/>
        <end position="150"/>
    </location>
</feature>
<dbReference type="GO" id="GO:0046872">
    <property type="term" value="F:metal ion binding"/>
    <property type="evidence" value="ECO:0007669"/>
    <property type="project" value="InterPro"/>
</dbReference>
<dbReference type="InterPro" id="IPR024344">
    <property type="entry name" value="MDMPI_metal-binding"/>
</dbReference>
<dbReference type="NCBIfam" id="TIGR03083">
    <property type="entry name" value="maleylpyruvate isomerase family mycothiol-dependent enzyme"/>
    <property type="match status" value="1"/>
</dbReference>
<keyword evidence="3" id="KW-1185">Reference proteome</keyword>
<evidence type="ECO:0000259" key="1">
    <source>
        <dbReference type="Pfam" id="PF11716"/>
    </source>
</evidence>
<dbReference type="Gene3D" id="1.20.120.450">
    <property type="entry name" value="dinb family like domain"/>
    <property type="match status" value="1"/>
</dbReference>
<dbReference type="InterPro" id="IPR034660">
    <property type="entry name" value="DinB/YfiT-like"/>
</dbReference>
<dbReference type="EMBL" id="LT629710">
    <property type="protein sequence ID" value="SDO75610.1"/>
    <property type="molecule type" value="Genomic_DNA"/>
</dbReference>
<gene>
    <name evidence="2" type="ORF">SAMN04515671_1924</name>
</gene>
<sequence>MAMNLDSYRGLLDDLRAEGDELAAALVEIPDERWTLPTPATGWTIHDQVVHLMHFDQLARLALRCPADFARESAAEIAAGPGWIDRISFVRRGLPPSELLEQFASGRSALLGSFADTEPTARSPWFGRPMSAASSASARLMETWAHGQDIHDAMGVSRLPSQRVRHVCHLGVLTRKYSFCINDRPEPVEDVRVELVSPEGKLWVWGPEDASNRVVGDAWDFALVVTQRRDVGQTRLTATPGPAADWLAIAQAFAGDPGRLTRSKLARS</sequence>
<organism evidence="2 3">
    <name type="scientific">Nakamurella panacisegetis</name>
    <dbReference type="NCBI Taxonomy" id="1090615"/>
    <lineage>
        <taxon>Bacteria</taxon>
        <taxon>Bacillati</taxon>
        <taxon>Actinomycetota</taxon>
        <taxon>Actinomycetes</taxon>
        <taxon>Nakamurellales</taxon>
        <taxon>Nakamurellaceae</taxon>
        <taxon>Nakamurella</taxon>
    </lineage>
</organism>
<dbReference type="AlphaFoldDB" id="A0A1H0M657"/>
<reference evidence="2 3" key="1">
    <citation type="submission" date="2016-10" db="EMBL/GenBank/DDBJ databases">
        <authorList>
            <person name="de Groot N.N."/>
        </authorList>
    </citation>
    <scope>NUCLEOTIDE SEQUENCE [LARGE SCALE GENOMIC DNA]</scope>
    <source>
        <strain evidence="3">P4-7,KCTC 19426,CECT 7604</strain>
    </source>
</reference>
<dbReference type="STRING" id="1090615.SAMN04515671_1924"/>
<dbReference type="SUPFAM" id="SSF109854">
    <property type="entry name" value="DinB/YfiT-like putative metalloenzymes"/>
    <property type="match status" value="1"/>
</dbReference>
<name>A0A1H0M657_9ACTN</name>
<dbReference type="Pfam" id="PF11716">
    <property type="entry name" value="MDMPI_N"/>
    <property type="match status" value="1"/>
</dbReference>
<accession>A0A1H0M657</accession>
<dbReference type="InterPro" id="IPR017518">
    <property type="entry name" value="CHP03084"/>
</dbReference>
<evidence type="ECO:0000313" key="3">
    <source>
        <dbReference type="Proteomes" id="UP000198741"/>
    </source>
</evidence>
<dbReference type="OrthoDB" id="113180at2"/>